<dbReference type="HAMAP" id="MF_00183">
    <property type="entry name" value="DXP_reductoisom"/>
    <property type="match status" value="1"/>
</dbReference>
<feature type="binding site" evidence="9">
    <location>
        <position position="150"/>
    </location>
    <ligand>
        <name>Mn(2+)</name>
        <dbReference type="ChEBI" id="CHEBI:29035"/>
    </ligand>
</feature>
<feature type="binding site" evidence="9">
    <location>
        <position position="12"/>
    </location>
    <ligand>
        <name>NADPH</name>
        <dbReference type="ChEBI" id="CHEBI:57783"/>
    </ligand>
</feature>
<feature type="domain" description="DXP reductoisomerase C-terminal" evidence="12">
    <location>
        <begin position="261"/>
        <end position="377"/>
    </location>
</feature>
<comment type="function">
    <text evidence="9">Catalyzes the NADPH-dependent rearrangement and reduction of 1-deoxy-D-xylulose-5-phosphate (DXP) to 2-C-methyl-D-erythritol 4-phosphate (MEP).</text>
</comment>
<dbReference type="AlphaFoldDB" id="A0A0E3GR91"/>
<organism evidence="13 14">
    <name type="scientific">Clostridium scatologenes</name>
    <dbReference type="NCBI Taxonomy" id="1548"/>
    <lineage>
        <taxon>Bacteria</taxon>
        <taxon>Bacillati</taxon>
        <taxon>Bacillota</taxon>
        <taxon>Clostridia</taxon>
        <taxon>Eubacteriales</taxon>
        <taxon>Clostridiaceae</taxon>
        <taxon>Clostridium</taxon>
    </lineage>
</organism>
<dbReference type="GO" id="GO:0070402">
    <property type="term" value="F:NADPH binding"/>
    <property type="evidence" value="ECO:0007669"/>
    <property type="project" value="InterPro"/>
</dbReference>
<dbReference type="NCBIfam" id="TIGR00243">
    <property type="entry name" value="Dxr"/>
    <property type="match status" value="1"/>
</dbReference>
<dbReference type="GO" id="GO:0051484">
    <property type="term" value="P:isopentenyl diphosphate biosynthetic process, methylerythritol 4-phosphate pathway involved in terpenoid biosynthetic process"/>
    <property type="evidence" value="ECO:0007669"/>
    <property type="project" value="TreeGrafter"/>
</dbReference>
<feature type="binding site" evidence="9">
    <location>
        <position position="125"/>
    </location>
    <ligand>
        <name>1-deoxy-D-xylulose 5-phosphate</name>
        <dbReference type="ChEBI" id="CHEBI:57792"/>
    </ligand>
</feature>
<evidence type="ECO:0000313" key="14">
    <source>
        <dbReference type="Proteomes" id="UP000033115"/>
    </source>
</evidence>
<keyword evidence="7 9" id="KW-0414">Isoprene biosynthesis</keyword>
<feature type="binding site" evidence="9">
    <location>
        <position position="126"/>
    </location>
    <ligand>
        <name>NADPH</name>
        <dbReference type="ChEBI" id="CHEBI:57783"/>
    </ligand>
</feature>
<feature type="binding site" evidence="9">
    <location>
        <position position="151"/>
    </location>
    <ligand>
        <name>1-deoxy-D-xylulose 5-phosphate</name>
        <dbReference type="ChEBI" id="CHEBI:57792"/>
    </ligand>
</feature>
<sequence length="386" mass="42631">MKNIAVLGATGSIGTQTMQVIRQQSEEFKLIAVSANTNSNKIIDIIEEFKPLYAVLMDRNAFNEVRKYCSDKRINTEILIGIEGLSAISTLPEVDMVVTSVVGMIGLTPTLKAIEAGKDIALANKETLVAAGKLVMSEAKKHKVRILPVDSEHGAIFQCLQGNDKSSVSKILLTASGGPFKGKRKEELLNVTVDNALKHPRWKMGRKISIDSATLMNKGLEVIEAHWLFGVNYDNIQVIVHPESIIHSMVEYVDGSVIAQLANADMKLPIQYALNYPKRQQCVIKKLNFYDLKSLSFEKPDIDTFKPLKLAYEAGSAGGTMSAILNAANEAAVELFLNKKIGFLDIGNVLEECMNKFESKENYVLEDILEIDSKVKEYVSSKGYIK</sequence>
<evidence type="ECO:0000256" key="2">
    <source>
        <dbReference type="ARBA" id="ARBA00006825"/>
    </source>
</evidence>
<feature type="binding site" evidence="9">
    <location>
        <position position="11"/>
    </location>
    <ligand>
        <name>NADPH</name>
        <dbReference type="ChEBI" id="CHEBI:57783"/>
    </ligand>
</feature>
<feature type="domain" description="1-deoxy-D-xylulose 5-phosphate reductoisomerase C-terminal" evidence="11">
    <location>
        <begin position="146"/>
        <end position="229"/>
    </location>
</feature>
<name>A0A0E3GR91_CLOSL</name>
<feature type="binding site" evidence="9">
    <location>
        <position position="212"/>
    </location>
    <ligand>
        <name>1-deoxy-D-xylulose 5-phosphate</name>
        <dbReference type="ChEBI" id="CHEBI:57792"/>
    </ligand>
</feature>
<dbReference type="InterPro" id="IPR036291">
    <property type="entry name" value="NAD(P)-bd_dom_sf"/>
</dbReference>
<dbReference type="InterPro" id="IPR013512">
    <property type="entry name" value="DXP_reductoisomerase_N"/>
</dbReference>
<keyword evidence="9" id="KW-0460">Magnesium</keyword>
<dbReference type="Pfam" id="PF13288">
    <property type="entry name" value="DXPR_C"/>
    <property type="match status" value="1"/>
</dbReference>
<evidence type="ECO:0000256" key="8">
    <source>
        <dbReference type="ARBA" id="ARBA00048543"/>
    </source>
</evidence>
<evidence type="ECO:0000256" key="9">
    <source>
        <dbReference type="HAMAP-Rule" id="MF_00183"/>
    </source>
</evidence>
<feature type="binding site" evidence="9">
    <location>
        <position position="10"/>
    </location>
    <ligand>
        <name>NADPH</name>
        <dbReference type="ChEBI" id="CHEBI:57783"/>
    </ligand>
</feature>
<keyword evidence="6 9" id="KW-0464">Manganese</keyword>
<dbReference type="InterPro" id="IPR013644">
    <property type="entry name" value="DXP_reductoisomerase_C"/>
</dbReference>
<comment type="similarity">
    <text evidence="2 9">Belongs to the DXR family.</text>
</comment>
<keyword evidence="3 9" id="KW-0479">Metal-binding</keyword>
<feature type="binding site" evidence="9">
    <location>
        <position position="152"/>
    </location>
    <ligand>
        <name>1-deoxy-D-xylulose 5-phosphate</name>
        <dbReference type="ChEBI" id="CHEBI:57792"/>
    </ligand>
</feature>
<evidence type="ECO:0000259" key="12">
    <source>
        <dbReference type="Pfam" id="PF13288"/>
    </source>
</evidence>
<evidence type="ECO:0000256" key="5">
    <source>
        <dbReference type="ARBA" id="ARBA00023002"/>
    </source>
</evidence>
<feature type="binding site" evidence="9">
    <location>
        <position position="218"/>
    </location>
    <ligand>
        <name>1-deoxy-D-xylulose 5-phosphate</name>
        <dbReference type="ChEBI" id="CHEBI:57792"/>
    </ligand>
</feature>
<dbReference type="KEGG" id="csq:CSCA_2786"/>
<keyword evidence="4 9" id="KW-0521">NADP</keyword>
<dbReference type="NCBIfam" id="NF009114">
    <property type="entry name" value="PRK12464.1"/>
    <property type="match status" value="1"/>
</dbReference>
<dbReference type="GO" id="GO:0030604">
    <property type="term" value="F:1-deoxy-D-xylulose-5-phosphate reductoisomerase activity"/>
    <property type="evidence" value="ECO:0007669"/>
    <property type="project" value="UniProtKB-UniRule"/>
</dbReference>
<dbReference type="HOGENOM" id="CLU_035714_4_0_9"/>
<dbReference type="InterPro" id="IPR026877">
    <property type="entry name" value="DXPR_C"/>
</dbReference>
<protein>
    <recommendedName>
        <fullName evidence="9">1-deoxy-D-xylulose 5-phosphate reductoisomerase</fullName>
        <shortName evidence="9">DXP reductoisomerase</shortName>
        <ecNumber evidence="9">1.1.1.267</ecNumber>
    </recommendedName>
    <alternativeName>
        <fullName evidence="9">1-deoxyxylulose-5-phosphate reductoisomerase</fullName>
    </alternativeName>
    <alternativeName>
        <fullName evidence="9">2-C-methyl-D-erythritol 4-phosphate synthase</fullName>
    </alternativeName>
</protein>
<keyword evidence="13" id="KW-0413">Isomerase</keyword>
<dbReference type="Proteomes" id="UP000033115">
    <property type="component" value="Chromosome"/>
</dbReference>
<dbReference type="STRING" id="1548.CSCA_2786"/>
<keyword evidence="5 9" id="KW-0560">Oxidoreductase</keyword>
<keyword evidence="14" id="KW-1185">Reference proteome</keyword>
<dbReference type="FunFam" id="3.40.50.720:FF:000045">
    <property type="entry name" value="1-deoxy-D-xylulose 5-phosphate reductoisomerase"/>
    <property type="match status" value="1"/>
</dbReference>
<feature type="binding site" evidence="9">
    <location>
        <position position="199"/>
    </location>
    <ligand>
        <name>1-deoxy-D-xylulose 5-phosphate</name>
        <dbReference type="ChEBI" id="CHEBI:57792"/>
    </ligand>
</feature>
<comment type="cofactor">
    <cofactor evidence="9">
        <name>Mg(2+)</name>
        <dbReference type="ChEBI" id="CHEBI:18420"/>
    </cofactor>
    <cofactor evidence="9">
        <name>Mn(2+)</name>
        <dbReference type="ChEBI" id="CHEBI:29035"/>
    </cofactor>
</comment>
<feature type="binding site" evidence="9">
    <location>
        <position position="13"/>
    </location>
    <ligand>
        <name>NADPH</name>
        <dbReference type="ChEBI" id="CHEBI:57783"/>
    </ligand>
</feature>
<dbReference type="Pfam" id="PF08436">
    <property type="entry name" value="DXP_redisom_C"/>
    <property type="match status" value="1"/>
</dbReference>
<reference evidence="13 14" key="1">
    <citation type="journal article" date="2015" name="J. Biotechnol.">
        <title>Complete genome sequence of a malodorant-producing acetogen, Clostridium scatologenes ATCC 25775(T).</title>
        <authorList>
            <person name="Zhu Z."/>
            <person name="Guo T."/>
            <person name="Zheng H."/>
            <person name="Song T."/>
            <person name="Ouyang P."/>
            <person name="Xie J."/>
        </authorList>
    </citation>
    <scope>NUCLEOTIDE SEQUENCE [LARGE SCALE GENOMIC DNA]</scope>
    <source>
        <strain evidence="13 14">ATCC 25775</strain>
    </source>
</reference>
<dbReference type="SUPFAM" id="SSF55347">
    <property type="entry name" value="Glyceraldehyde-3-phosphate dehydrogenase-like, C-terminal domain"/>
    <property type="match status" value="1"/>
</dbReference>
<accession>A0A0E3GR91</accession>
<evidence type="ECO:0000256" key="6">
    <source>
        <dbReference type="ARBA" id="ARBA00023211"/>
    </source>
</evidence>
<evidence type="ECO:0000256" key="3">
    <source>
        <dbReference type="ARBA" id="ARBA00022723"/>
    </source>
</evidence>
<evidence type="ECO:0000259" key="11">
    <source>
        <dbReference type="Pfam" id="PF08436"/>
    </source>
</evidence>
<dbReference type="EMBL" id="CP009933">
    <property type="protein sequence ID" value="AKA69911.1"/>
    <property type="molecule type" value="Genomic_DNA"/>
</dbReference>
<dbReference type="PANTHER" id="PTHR30525:SF0">
    <property type="entry name" value="1-DEOXY-D-XYLULOSE 5-PHOSPHATE REDUCTOISOMERASE, CHLOROPLASTIC"/>
    <property type="match status" value="1"/>
</dbReference>
<dbReference type="GO" id="GO:0030145">
    <property type="term" value="F:manganese ion binding"/>
    <property type="evidence" value="ECO:0007669"/>
    <property type="project" value="TreeGrafter"/>
</dbReference>
<feature type="binding site" evidence="9">
    <location>
        <position position="217"/>
    </location>
    <ligand>
        <name>1-deoxy-D-xylulose 5-phosphate</name>
        <dbReference type="ChEBI" id="CHEBI:57792"/>
    </ligand>
</feature>
<dbReference type="GO" id="GO:0016853">
    <property type="term" value="F:isomerase activity"/>
    <property type="evidence" value="ECO:0007669"/>
    <property type="project" value="UniProtKB-KW"/>
</dbReference>
<dbReference type="SUPFAM" id="SSF69055">
    <property type="entry name" value="1-deoxy-D-xylulose-5-phosphate reductoisomerase, C-terminal domain"/>
    <property type="match status" value="1"/>
</dbReference>
<proteinExistence type="inferred from homology"/>
<feature type="binding site" evidence="9">
    <location>
        <position position="221"/>
    </location>
    <ligand>
        <name>1-deoxy-D-xylulose 5-phosphate</name>
        <dbReference type="ChEBI" id="CHEBI:57792"/>
    </ligand>
</feature>
<comment type="pathway">
    <text evidence="1 9">Isoprenoid biosynthesis; isopentenyl diphosphate biosynthesis via DXP pathway; isopentenyl diphosphate from 1-deoxy-D-xylulose 5-phosphate: step 1/6.</text>
</comment>
<dbReference type="InterPro" id="IPR003821">
    <property type="entry name" value="DXP_reductoisomerase"/>
</dbReference>
<feature type="binding site" evidence="9">
    <location>
        <position position="152"/>
    </location>
    <ligand>
        <name>Mn(2+)</name>
        <dbReference type="ChEBI" id="CHEBI:29035"/>
    </ligand>
</feature>
<dbReference type="UniPathway" id="UPA00056">
    <property type="reaction ID" value="UER00092"/>
</dbReference>
<evidence type="ECO:0000256" key="7">
    <source>
        <dbReference type="ARBA" id="ARBA00023229"/>
    </source>
</evidence>
<evidence type="ECO:0000259" key="10">
    <source>
        <dbReference type="Pfam" id="PF02670"/>
    </source>
</evidence>
<feature type="binding site" evidence="9">
    <location>
        <position position="221"/>
    </location>
    <ligand>
        <name>Mn(2+)</name>
        <dbReference type="ChEBI" id="CHEBI:29035"/>
    </ligand>
</feature>
<dbReference type="Gene3D" id="1.10.1740.10">
    <property type="match status" value="1"/>
</dbReference>
<dbReference type="SUPFAM" id="SSF51735">
    <property type="entry name" value="NAD(P)-binding Rossmann-fold domains"/>
    <property type="match status" value="1"/>
</dbReference>
<dbReference type="EC" id="1.1.1.267" evidence="9"/>
<evidence type="ECO:0000256" key="1">
    <source>
        <dbReference type="ARBA" id="ARBA00005094"/>
    </source>
</evidence>
<dbReference type="Gene3D" id="3.40.50.720">
    <property type="entry name" value="NAD(P)-binding Rossmann-like Domain"/>
    <property type="match status" value="1"/>
</dbReference>
<dbReference type="PANTHER" id="PTHR30525">
    <property type="entry name" value="1-DEOXY-D-XYLULOSE 5-PHOSPHATE REDUCTOISOMERASE"/>
    <property type="match status" value="1"/>
</dbReference>
<gene>
    <name evidence="9" type="primary">dxr</name>
    <name evidence="13" type="ORF">CSCA_2786</name>
</gene>
<dbReference type="InterPro" id="IPR036169">
    <property type="entry name" value="DXPR_C_sf"/>
</dbReference>
<feature type="binding site" evidence="9">
    <location>
        <position position="124"/>
    </location>
    <ligand>
        <name>NADPH</name>
        <dbReference type="ChEBI" id="CHEBI:57783"/>
    </ligand>
</feature>
<feature type="binding site" evidence="9">
    <location>
        <position position="38"/>
    </location>
    <ligand>
        <name>NADPH</name>
        <dbReference type="ChEBI" id="CHEBI:57783"/>
    </ligand>
</feature>
<dbReference type="Pfam" id="PF02670">
    <property type="entry name" value="DXP_reductoisom"/>
    <property type="match status" value="1"/>
</dbReference>
<comment type="catalytic activity">
    <reaction evidence="8">
        <text>2-C-methyl-D-erythritol 4-phosphate + NADP(+) = 1-deoxy-D-xylulose 5-phosphate + NADPH + H(+)</text>
        <dbReference type="Rhea" id="RHEA:13717"/>
        <dbReference type="ChEBI" id="CHEBI:15378"/>
        <dbReference type="ChEBI" id="CHEBI:57783"/>
        <dbReference type="ChEBI" id="CHEBI:57792"/>
        <dbReference type="ChEBI" id="CHEBI:58262"/>
        <dbReference type="ChEBI" id="CHEBI:58349"/>
        <dbReference type="EC" id="1.1.1.267"/>
    </reaction>
    <physiologicalReaction direction="right-to-left" evidence="8">
        <dbReference type="Rhea" id="RHEA:13719"/>
    </physiologicalReaction>
</comment>
<dbReference type="RefSeq" id="WP_029161501.1">
    <property type="nucleotide sequence ID" value="NZ_CP009933.1"/>
</dbReference>
<evidence type="ECO:0000256" key="4">
    <source>
        <dbReference type="ARBA" id="ARBA00022857"/>
    </source>
</evidence>
<feature type="binding site" evidence="9">
    <location>
        <position position="176"/>
    </location>
    <ligand>
        <name>1-deoxy-D-xylulose 5-phosphate</name>
        <dbReference type="ChEBI" id="CHEBI:57792"/>
    </ligand>
</feature>
<comment type="caution">
    <text evidence="9">Lacks conserved residue(s) required for the propagation of feature annotation.</text>
</comment>
<feature type="binding site" evidence="9">
    <location>
        <position position="205"/>
    </location>
    <ligand>
        <name>NADPH</name>
        <dbReference type="ChEBI" id="CHEBI:57783"/>
    </ligand>
</feature>
<dbReference type="PIRSF" id="PIRSF006205">
    <property type="entry name" value="Dxp_reductismrs"/>
    <property type="match status" value="1"/>
</dbReference>
<feature type="domain" description="1-deoxy-D-xylulose 5-phosphate reductoisomerase N-terminal" evidence="10">
    <location>
        <begin position="4"/>
        <end position="132"/>
    </location>
</feature>
<evidence type="ECO:0000313" key="13">
    <source>
        <dbReference type="EMBL" id="AKA69911.1"/>
    </source>
</evidence>